<proteinExistence type="inferred from homology"/>
<comment type="similarity">
    <text evidence="10">Belongs to the class-II pyridoxal-phosphate-dependent aminotransferase family. BioF subfamily.</text>
</comment>
<protein>
    <recommendedName>
        <fullName evidence="10">8-amino-7-ketopelargonate synthase</fullName>
        <ecNumber evidence="10">2.3.1.47</ecNumber>
    </recommendedName>
</protein>
<evidence type="ECO:0000256" key="4">
    <source>
        <dbReference type="ARBA" id="ARBA00022679"/>
    </source>
</evidence>
<name>X2LJK0_9BACT</name>
<organism evidence="12">
    <name type="scientific">uncultured bacterium lac121</name>
    <dbReference type="NCBI Taxonomy" id="1447236"/>
    <lineage>
        <taxon>Bacteria</taxon>
        <taxon>environmental samples</taxon>
    </lineage>
</organism>
<dbReference type="PROSITE" id="PS00599">
    <property type="entry name" value="AA_TRANSFER_CLASS_2"/>
    <property type="match status" value="1"/>
</dbReference>
<dbReference type="InterPro" id="IPR004723">
    <property type="entry name" value="AONS_Archaea/Proteobacteria"/>
</dbReference>
<dbReference type="GO" id="GO:0030170">
    <property type="term" value="F:pyridoxal phosphate binding"/>
    <property type="evidence" value="ECO:0007669"/>
    <property type="project" value="InterPro"/>
</dbReference>
<dbReference type="UniPathway" id="UPA00078"/>
<dbReference type="FunFam" id="3.40.640.10:FF:000006">
    <property type="entry name" value="5-aminolevulinate synthase, mitochondrial"/>
    <property type="match status" value="1"/>
</dbReference>
<dbReference type="InterPro" id="IPR015422">
    <property type="entry name" value="PyrdxlP-dep_Trfase_small"/>
</dbReference>
<keyword evidence="6 9" id="KW-0663">Pyridoxal phosphate</keyword>
<comment type="cofactor">
    <cofactor evidence="1 9 10">
        <name>pyridoxal 5'-phosphate</name>
        <dbReference type="ChEBI" id="CHEBI:597326"/>
    </cofactor>
</comment>
<evidence type="ECO:0000256" key="7">
    <source>
        <dbReference type="ARBA" id="ARBA00023315"/>
    </source>
</evidence>
<dbReference type="PANTHER" id="PTHR13693">
    <property type="entry name" value="CLASS II AMINOTRANSFERASE/8-AMINO-7-OXONONANOATE SYNTHASE"/>
    <property type="match status" value="1"/>
</dbReference>
<evidence type="ECO:0000256" key="10">
    <source>
        <dbReference type="RuleBase" id="RU003693"/>
    </source>
</evidence>
<dbReference type="InterPro" id="IPR010962">
    <property type="entry name" value="AONS_Archaea/Firmicutes"/>
</dbReference>
<evidence type="ECO:0000313" key="12">
    <source>
        <dbReference type="EMBL" id="AHN97861.1"/>
    </source>
</evidence>
<dbReference type="PANTHER" id="PTHR13693:SF3">
    <property type="entry name" value="LD36009P"/>
    <property type="match status" value="1"/>
</dbReference>
<sequence>MRPDPLSYLSTEVETLKQQGLFRRLRVLDGEQSARTMIDGRQVVNLSSNNYLGLTTHPRLIERALEATRRLGVGSGSVRTIAGTMDIHVELERRLAEFKKTEAVVVFQSGFTANAGTVSSILTKDDVVVSDELNHASIIDGCRLSRATIKVFPHKDVDAARQVLCSLPASQRKLLITDGVFSMDGDLGPLPGLCRLAEEFGCIMMVDDAHASGVFGANGRGTIDHFGVHGRVDVQVGTLSKAIGALGGYVAGSRALVDFLQHRARPFLFSTSHPPAVAAACIAALDVLMEEPQIIDRLWENTRFFKSGLSALGFDTGASESPITPVIVGEAALAMSLSDRLFEQGVFAQGIGFPTVARDRARVRTIVTAAHTHDELTFALEAFAKAGTALGIIPKPVQV</sequence>
<comment type="function">
    <text evidence="10">Catalyzes the decarboxylative condensation of pimeloyl-[acyl-carrier protein] and L-alanine to produce 8-amino-7-oxononanoate (AON), [acyl-carrier protein], and carbon dioxide.</text>
</comment>
<comment type="pathway">
    <text evidence="2 10">Cofactor biosynthesis; biotin biosynthesis.</text>
</comment>
<dbReference type="InterPro" id="IPR004839">
    <property type="entry name" value="Aminotransferase_I/II_large"/>
</dbReference>
<dbReference type="Pfam" id="PF00155">
    <property type="entry name" value="Aminotran_1_2"/>
    <property type="match status" value="1"/>
</dbReference>
<dbReference type="Gene3D" id="3.40.640.10">
    <property type="entry name" value="Type I PLP-dependent aspartate aminotransferase-like (Major domain)"/>
    <property type="match status" value="1"/>
</dbReference>
<evidence type="ECO:0000259" key="11">
    <source>
        <dbReference type="Pfam" id="PF00155"/>
    </source>
</evidence>
<reference evidence="12" key="1">
    <citation type="submission" date="2013-10" db="EMBL/GenBank/DDBJ databases">
        <title>Functional metagenomics reveals novel beta-galactosidases not predictable from gene sequences.</title>
        <authorList>
            <person name="Cheng J."/>
            <person name="Engel K."/>
            <person name="Romantsov T."/>
            <person name="Neufeld J.D."/>
            <person name="Rose D.R."/>
            <person name="Charles T.C."/>
        </authorList>
    </citation>
    <scope>NUCLEOTIDE SEQUENCE</scope>
</reference>
<dbReference type="Gene3D" id="3.90.1150.10">
    <property type="entry name" value="Aspartate Aminotransferase, domain 1"/>
    <property type="match status" value="1"/>
</dbReference>
<keyword evidence="12" id="KW-0436">Ligase</keyword>
<comment type="catalytic activity">
    <reaction evidence="8 10">
        <text>6-carboxyhexanoyl-[ACP] + L-alanine + H(+) = (8S)-8-amino-7-oxononanoate + holo-[ACP] + CO2</text>
        <dbReference type="Rhea" id="RHEA:42288"/>
        <dbReference type="Rhea" id="RHEA-COMP:9685"/>
        <dbReference type="Rhea" id="RHEA-COMP:9955"/>
        <dbReference type="ChEBI" id="CHEBI:15378"/>
        <dbReference type="ChEBI" id="CHEBI:16526"/>
        <dbReference type="ChEBI" id="CHEBI:57972"/>
        <dbReference type="ChEBI" id="CHEBI:64479"/>
        <dbReference type="ChEBI" id="CHEBI:78846"/>
        <dbReference type="ChEBI" id="CHEBI:149468"/>
        <dbReference type="EC" id="2.3.1.47"/>
    </reaction>
</comment>
<accession>X2LJK0</accession>
<dbReference type="EC" id="2.3.1.47" evidence="10"/>
<dbReference type="EMBL" id="KF796602">
    <property type="protein sequence ID" value="AHN97861.1"/>
    <property type="molecule type" value="Genomic_DNA"/>
</dbReference>
<dbReference type="InterPro" id="IPR015421">
    <property type="entry name" value="PyrdxlP-dep_Trfase_major"/>
</dbReference>
<dbReference type="CDD" id="cd06454">
    <property type="entry name" value="KBL_like"/>
    <property type="match status" value="1"/>
</dbReference>
<keyword evidence="7" id="KW-0012">Acyltransferase</keyword>
<dbReference type="NCBIfam" id="TIGR00858">
    <property type="entry name" value="bioF"/>
    <property type="match status" value="1"/>
</dbReference>
<dbReference type="InterPro" id="IPR015424">
    <property type="entry name" value="PyrdxlP-dep_Trfase"/>
</dbReference>
<feature type="domain" description="Aminotransferase class I/classII large" evidence="11">
    <location>
        <begin position="42"/>
        <end position="383"/>
    </location>
</feature>
<dbReference type="GO" id="GO:0008710">
    <property type="term" value="F:8-amino-7-oxononanoate synthase activity"/>
    <property type="evidence" value="ECO:0007669"/>
    <property type="project" value="UniProtKB-UniRule"/>
</dbReference>
<dbReference type="GO" id="GO:0016874">
    <property type="term" value="F:ligase activity"/>
    <property type="evidence" value="ECO:0007669"/>
    <property type="project" value="UniProtKB-KW"/>
</dbReference>
<keyword evidence="5" id="KW-0093">Biotin biosynthesis</keyword>
<evidence type="ECO:0000256" key="1">
    <source>
        <dbReference type="ARBA" id="ARBA00001933"/>
    </source>
</evidence>
<dbReference type="SUPFAM" id="SSF53383">
    <property type="entry name" value="PLP-dependent transferases"/>
    <property type="match status" value="1"/>
</dbReference>
<dbReference type="InterPro" id="IPR001917">
    <property type="entry name" value="Aminotrans_II_pyridoxalP_BS"/>
</dbReference>
<comment type="subunit">
    <text evidence="3 10">Homodimer.</text>
</comment>
<evidence type="ECO:0000256" key="3">
    <source>
        <dbReference type="ARBA" id="ARBA00011738"/>
    </source>
</evidence>
<evidence type="ECO:0000256" key="2">
    <source>
        <dbReference type="ARBA" id="ARBA00004746"/>
    </source>
</evidence>
<evidence type="ECO:0000256" key="6">
    <source>
        <dbReference type="ARBA" id="ARBA00022898"/>
    </source>
</evidence>
<evidence type="ECO:0000256" key="8">
    <source>
        <dbReference type="ARBA" id="ARBA00047715"/>
    </source>
</evidence>
<dbReference type="AlphaFoldDB" id="X2LJK0"/>
<dbReference type="GO" id="GO:0009102">
    <property type="term" value="P:biotin biosynthetic process"/>
    <property type="evidence" value="ECO:0007669"/>
    <property type="project" value="UniProtKB-UniRule"/>
</dbReference>
<evidence type="ECO:0000256" key="5">
    <source>
        <dbReference type="ARBA" id="ARBA00022756"/>
    </source>
</evidence>
<keyword evidence="4 10" id="KW-0808">Transferase</keyword>
<dbReference type="NCBIfam" id="TIGR01825">
    <property type="entry name" value="gly_Cac_T_rel"/>
    <property type="match status" value="1"/>
</dbReference>
<evidence type="ECO:0000256" key="9">
    <source>
        <dbReference type="PIRSR" id="PIRSR604723-51"/>
    </source>
</evidence>
<dbReference type="InterPro" id="IPR050087">
    <property type="entry name" value="AON_synthase_class-II"/>
</dbReference>
<feature type="modified residue" description="N6-(pyridoxal phosphate)lysine" evidence="9">
    <location>
        <position position="241"/>
    </location>
</feature>
<dbReference type="NCBIfam" id="NF005394">
    <property type="entry name" value="PRK06939.1"/>
    <property type="match status" value="1"/>
</dbReference>